<name>A0AAD6XU83_9AGAR</name>
<proteinExistence type="predicted"/>
<feature type="transmembrane region" description="Helical" evidence="2">
    <location>
        <begin position="20"/>
        <end position="43"/>
    </location>
</feature>
<organism evidence="4 5">
    <name type="scientific">Mycena belliarum</name>
    <dbReference type="NCBI Taxonomy" id="1033014"/>
    <lineage>
        <taxon>Eukaryota</taxon>
        <taxon>Fungi</taxon>
        <taxon>Dikarya</taxon>
        <taxon>Basidiomycota</taxon>
        <taxon>Agaricomycotina</taxon>
        <taxon>Agaricomycetes</taxon>
        <taxon>Agaricomycetidae</taxon>
        <taxon>Agaricales</taxon>
        <taxon>Marasmiineae</taxon>
        <taxon>Mycenaceae</taxon>
        <taxon>Mycena</taxon>
    </lineage>
</organism>
<dbReference type="EMBL" id="JARJCN010000028">
    <property type="protein sequence ID" value="KAJ7087687.1"/>
    <property type="molecule type" value="Genomic_DNA"/>
</dbReference>
<feature type="region of interest" description="Disordered" evidence="1">
    <location>
        <begin position="278"/>
        <end position="299"/>
    </location>
</feature>
<protein>
    <recommendedName>
        <fullName evidence="3">DUF6534 domain-containing protein</fullName>
    </recommendedName>
</protein>
<keyword evidence="5" id="KW-1185">Reference proteome</keyword>
<feature type="transmembrane region" description="Helical" evidence="2">
    <location>
        <begin position="128"/>
        <end position="148"/>
    </location>
</feature>
<keyword evidence="2" id="KW-0472">Membrane</keyword>
<evidence type="ECO:0000256" key="2">
    <source>
        <dbReference type="SAM" id="Phobius"/>
    </source>
</evidence>
<dbReference type="InterPro" id="IPR045339">
    <property type="entry name" value="DUF6534"/>
</dbReference>
<dbReference type="PANTHER" id="PTHR40465">
    <property type="entry name" value="CHROMOSOME 1, WHOLE GENOME SHOTGUN SEQUENCE"/>
    <property type="match status" value="1"/>
</dbReference>
<reference evidence="4" key="1">
    <citation type="submission" date="2023-03" db="EMBL/GenBank/DDBJ databases">
        <title>Massive genome expansion in bonnet fungi (Mycena s.s.) driven by repeated elements and novel gene families across ecological guilds.</title>
        <authorList>
            <consortium name="Lawrence Berkeley National Laboratory"/>
            <person name="Harder C.B."/>
            <person name="Miyauchi S."/>
            <person name="Viragh M."/>
            <person name="Kuo A."/>
            <person name="Thoen E."/>
            <person name="Andreopoulos B."/>
            <person name="Lu D."/>
            <person name="Skrede I."/>
            <person name="Drula E."/>
            <person name="Henrissat B."/>
            <person name="Morin E."/>
            <person name="Kohler A."/>
            <person name="Barry K."/>
            <person name="LaButti K."/>
            <person name="Morin E."/>
            <person name="Salamov A."/>
            <person name="Lipzen A."/>
            <person name="Mereny Z."/>
            <person name="Hegedus B."/>
            <person name="Baldrian P."/>
            <person name="Stursova M."/>
            <person name="Weitz H."/>
            <person name="Taylor A."/>
            <person name="Grigoriev I.V."/>
            <person name="Nagy L.G."/>
            <person name="Martin F."/>
            <person name="Kauserud H."/>
        </authorList>
    </citation>
    <scope>NUCLEOTIDE SEQUENCE</scope>
    <source>
        <strain evidence="4">CBHHK173m</strain>
    </source>
</reference>
<dbReference type="Pfam" id="PF20152">
    <property type="entry name" value="DUF6534"/>
    <property type="match status" value="1"/>
</dbReference>
<feature type="compositionally biased region" description="Polar residues" evidence="1">
    <location>
        <begin position="288"/>
        <end position="299"/>
    </location>
</feature>
<evidence type="ECO:0000313" key="5">
    <source>
        <dbReference type="Proteomes" id="UP001222325"/>
    </source>
</evidence>
<dbReference type="PANTHER" id="PTHR40465:SF1">
    <property type="entry name" value="DUF6534 DOMAIN-CONTAINING PROTEIN"/>
    <property type="match status" value="1"/>
</dbReference>
<evidence type="ECO:0000259" key="3">
    <source>
        <dbReference type="Pfam" id="PF20152"/>
    </source>
</evidence>
<sequence length="299" mass="33639">MSSTPFPPTINERFILNWGFQFIAYTLDTALWGIAMALVLQYFRNFPRDPFSMRIVVGILGIVTTIHTIFSAILNYRIFVTNYGNLPAEDVISFEANVMLCSVFVVAFTAQMFYATRIWILTKKSWRYVTPVVLMALLQFSSGIAQTISVAKVHLFSKLQENTRATSSLQSASALACDLMITGILFSVLRRAHTGAERTDSALDKMMIYALNRGAMTSLFALLQLIFFVAMPETFVFMMFILPSCHLYVISVCSMLISRESIRAELYRATGRPFGMTTLDSSHRPHDGNNNNIDSIHVS</sequence>
<feature type="transmembrane region" description="Helical" evidence="2">
    <location>
        <begin position="96"/>
        <end position="116"/>
    </location>
</feature>
<dbReference type="Proteomes" id="UP001222325">
    <property type="component" value="Unassembled WGS sequence"/>
</dbReference>
<dbReference type="AlphaFoldDB" id="A0AAD6XU83"/>
<comment type="caution">
    <text evidence="4">The sequence shown here is derived from an EMBL/GenBank/DDBJ whole genome shotgun (WGS) entry which is preliminary data.</text>
</comment>
<feature type="transmembrane region" description="Helical" evidence="2">
    <location>
        <begin position="210"/>
        <end position="230"/>
    </location>
</feature>
<evidence type="ECO:0000256" key="1">
    <source>
        <dbReference type="SAM" id="MobiDB-lite"/>
    </source>
</evidence>
<feature type="transmembrane region" description="Helical" evidence="2">
    <location>
        <begin position="236"/>
        <end position="258"/>
    </location>
</feature>
<accession>A0AAD6XU83</accession>
<gene>
    <name evidence="4" type="ORF">B0H15DRAFT_300720</name>
</gene>
<feature type="transmembrane region" description="Helical" evidence="2">
    <location>
        <begin position="168"/>
        <end position="189"/>
    </location>
</feature>
<keyword evidence="2" id="KW-0812">Transmembrane</keyword>
<feature type="domain" description="DUF6534" evidence="3">
    <location>
        <begin position="174"/>
        <end position="261"/>
    </location>
</feature>
<keyword evidence="2" id="KW-1133">Transmembrane helix</keyword>
<feature type="transmembrane region" description="Helical" evidence="2">
    <location>
        <begin position="55"/>
        <end position="76"/>
    </location>
</feature>
<evidence type="ECO:0000313" key="4">
    <source>
        <dbReference type="EMBL" id="KAJ7087687.1"/>
    </source>
</evidence>